<dbReference type="EMBL" id="AMCI01000536">
    <property type="protein sequence ID" value="EJX08813.1"/>
    <property type="molecule type" value="Genomic_DNA"/>
</dbReference>
<reference evidence="1" key="1">
    <citation type="journal article" date="2012" name="PLoS ONE">
        <title>Gene sets for utilization of primary and secondary nutrition supplies in the distal gut of endangered iberian lynx.</title>
        <authorList>
            <person name="Alcaide M."/>
            <person name="Messina E."/>
            <person name="Richter M."/>
            <person name="Bargiela R."/>
            <person name="Peplies J."/>
            <person name="Huws S.A."/>
            <person name="Newbold C.J."/>
            <person name="Golyshin P.N."/>
            <person name="Simon M.A."/>
            <person name="Lopez G."/>
            <person name="Yakimov M.M."/>
            <person name="Ferrer M."/>
        </authorList>
    </citation>
    <scope>NUCLEOTIDE SEQUENCE</scope>
</reference>
<protein>
    <submittedName>
        <fullName evidence="1">Uncharacterized protein</fullName>
    </submittedName>
</protein>
<name>J9GZR4_9ZZZZ</name>
<organism evidence="1">
    <name type="scientific">gut metagenome</name>
    <dbReference type="NCBI Taxonomy" id="749906"/>
    <lineage>
        <taxon>unclassified sequences</taxon>
        <taxon>metagenomes</taxon>
        <taxon>organismal metagenomes</taxon>
    </lineage>
</organism>
<sequence>MQTYYIHVSLTQDISSIGTLFCNVQRKHCLALFVNQCFGTVDIFRLFISQHTAAKGDDVTT</sequence>
<accession>J9GZR4</accession>
<gene>
    <name evidence="1" type="ORF">EVA_03075</name>
</gene>
<proteinExistence type="predicted"/>
<dbReference type="AlphaFoldDB" id="J9GZR4"/>
<comment type="caution">
    <text evidence="1">The sequence shown here is derived from an EMBL/GenBank/DDBJ whole genome shotgun (WGS) entry which is preliminary data.</text>
</comment>
<evidence type="ECO:0000313" key="1">
    <source>
        <dbReference type="EMBL" id="EJX08813.1"/>
    </source>
</evidence>